<dbReference type="Proteomes" id="UP000774617">
    <property type="component" value="Unassembled WGS sequence"/>
</dbReference>
<comment type="caution">
    <text evidence="2">The sequence shown here is derived from an EMBL/GenBank/DDBJ whole genome shotgun (WGS) entry which is preliminary data.</text>
</comment>
<gene>
    <name evidence="2" type="ORF">B0J12DRAFT_777695</name>
</gene>
<name>A0ABQ8GFH6_9PEZI</name>
<feature type="signal peptide" evidence="1">
    <location>
        <begin position="1"/>
        <end position="17"/>
    </location>
</feature>
<proteinExistence type="predicted"/>
<accession>A0ABQ8GFH6</accession>
<evidence type="ECO:0000313" key="2">
    <source>
        <dbReference type="EMBL" id="KAH7054226.1"/>
    </source>
</evidence>
<feature type="chain" id="PRO_5045356412" evidence="1">
    <location>
        <begin position="18"/>
        <end position="103"/>
    </location>
</feature>
<dbReference type="EMBL" id="JAGTJR010000009">
    <property type="protein sequence ID" value="KAH7054226.1"/>
    <property type="molecule type" value="Genomic_DNA"/>
</dbReference>
<organism evidence="2 3">
    <name type="scientific">Macrophomina phaseolina</name>
    <dbReference type="NCBI Taxonomy" id="35725"/>
    <lineage>
        <taxon>Eukaryota</taxon>
        <taxon>Fungi</taxon>
        <taxon>Dikarya</taxon>
        <taxon>Ascomycota</taxon>
        <taxon>Pezizomycotina</taxon>
        <taxon>Dothideomycetes</taxon>
        <taxon>Dothideomycetes incertae sedis</taxon>
        <taxon>Botryosphaeriales</taxon>
        <taxon>Botryosphaeriaceae</taxon>
        <taxon>Macrophomina</taxon>
    </lineage>
</organism>
<keyword evidence="3" id="KW-1185">Reference proteome</keyword>
<evidence type="ECO:0000313" key="3">
    <source>
        <dbReference type="Proteomes" id="UP000774617"/>
    </source>
</evidence>
<protein>
    <submittedName>
        <fullName evidence="2">Uncharacterized protein</fullName>
    </submittedName>
</protein>
<sequence length="103" mass="10152">MHFSTLVTSALAAAAAAAPKNAVSQKLQRNPDQIAFAAQADECPILSCTAAIASAGCIAAGIASDAVPAVLGCIAGGSSQLCKCVPRVDALEDFLTSNGLCSS</sequence>
<reference evidence="2 3" key="1">
    <citation type="journal article" date="2021" name="Nat. Commun.">
        <title>Genetic determinants of endophytism in the Arabidopsis root mycobiome.</title>
        <authorList>
            <person name="Mesny F."/>
            <person name="Miyauchi S."/>
            <person name="Thiergart T."/>
            <person name="Pickel B."/>
            <person name="Atanasova L."/>
            <person name="Karlsson M."/>
            <person name="Huettel B."/>
            <person name="Barry K.W."/>
            <person name="Haridas S."/>
            <person name="Chen C."/>
            <person name="Bauer D."/>
            <person name="Andreopoulos W."/>
            <person name="Pangilinan J."/>
            <person name="LaButti K."/>
            <person name="Riley R."/>
            <person name="Lipzen A."/>
            <person name="Clum A."/>
            <person name="Drula E."/>
            <person name="Henrissat B."/>
            <person name="Kohler A."/>
            <person name="Grigoriev I.V."/>
            <person name="Martin F.M."/>
            <person name="Hacquard S."/>
        </authorList>
    </citation>
    <scope>NUCLEOTIDE SEQUENCE [LARGE SCALE GENOMIC DNA]</scope>
    <source>
        <strain evidence="2 3">MPI-SDFR-AT-0080</strain>
    </source>
</reference>
<evidence type="ECO:0000256" key="1">
    <source>
        <dbReference type="SAM" id="SignalP"/>
    </source>
</evidence>
<keyword evidence="1" id="KW-0732">Signal</keyword>